<dbReference type="EMBL" id="RCMK01000529">
    <property type="protein sequence ID" value="KAG2923717.1"/>
    <property type="molecule type" value="Genomic_DNA"/>
</dbReference>
<dbReference type="AlphaFoldDB" id="A0A8T1CIM5"/>
<sequence>MTGFDFPALPLEPLQVLPLVSLLEPLQALPLEPLLEPLPEPLQVLPLEPLLEPLLVFDLEQLLPQKGHSLSMNSSLFLNSLPEQQIPFQNDRD</sequence>
<organism evidence="3 4">
    <name type="scientific">Phytophthora cactorum</name>
    <dbReference type="NCBI Taxonomy" id="29920"/>
    <lineage>
        <taxon>Eukaryota</taxon>
        <taxon>Sar</taxon>
        <taxon>Stramenopiles</taxon>
        <taxon>Oomycota</taxon>
        <taxon>Peronosporomycetes</taxon>
        <taxon>Peronosporales</taxon>
        <taxon>Peronosporaceae</taxon>
        <taxon>Phytophthora</taxon>
    </lineage>
</organism>
<dbReference type="Proteomes" id="UP000736787">
    <property type="component" value="Unassembled WGS sequence"/>
</dbReference>
<protein>
    <submittedName>
        <fullName evidence="3">Uncharacterized protein</fullName>
    </submittedName>
</protein>
<comment type="caution">
    <text evidence="3">The sequence shown here is derived from an EMBL/GenBank/DDBJ whole genome shotgun (WGS) entry which is preliminary data.</text>
</comment>
<dbReference type="Proteomes" id="UP000735874">
    <property type="component" value="Unassembled WGS sequence"/>
</dbReference>
<dbReference type="EMBL" id="RCMI01000668">
    <property type="protein sequence ID" value="KAG2901383.1"/>
    <property type="molecule type" value="Genomic_DNA"/>
</dbReference>
<name>A0A8T1CIM5_9STRA</name>
<reference evidence="3" key="1">
    <citation type="submission" date="2018-10" db="EMBL/GenBank/DDBJ databases">
        <title>Effector identification in a new, highly contiguous assembly of the strawberry crown rot pathogen Phytophthora cactorum.</title>
        <authorList>
            <person name="Armitage A.D."/>
            <person name="Nellist C.F."/>
            <person name="Bates H."/>
            <person name="Vickerstaff R.J."/>
            <person name="Harrison R.J."/>
        </authorList>
    </citation>
    <scope>NUCLEOTIDE SEQUENCE</scope>
    <source>
        <strain evidence="1">15-7</strain>
        <strain evidence="2">4032</strain>
        <strain evidence="3">4040</strain>
    </source>
</reference>
<gene>
    <name evidence="1" type="ORF">PC113_g16496</name>
    <name evidence="2" type="ORF">PC115_g15888</name>
    <name evidence="3" type="ORF">PC117_g15642</name>
</gene>
<evidence type="ECO:0000313" key="2">
    <source>
        <dbReference type="EMBL" id="KAG2901383.1"/>
    </source>
</evidence>
<evidence type="ECO:0000313" key="4">
    <source>
        <dbReference type="Proteomes" id="UP000736787"/>
    </source>
</evidence>
<evidence type="ECO:0000313" key="3">
    <source>
        <dbReference type="EMBL" id="KAG2923717.1"/>
    </source>
</evidence>
<dbReference type="EMBL" id="RCMG01000658">
    <property type="protein sequence ID" value="KAG2850765.1"/>
    <property type="molecule type" value="Genomic_DNA"/>
</dbReference>
<accession>A0A8T1CIM5</accession>
<evidence type="ECO:0000313" key="1">
    <source>
        <dbReference type="EMBL" id="KAG2850765.1"/>
    </source>
</evidence>
<proteinExistence type="predicted"/>
<dbReference type="Proteomes" id="UP000774804">
    <property type="component" value="Unassembled WGS sequence"/>
</dbReference>